<protein>
    <recommendedName>
        <fullName evidence="12">Outer membrane beta-barrel protein</fullName>
    </recommendedName>
</protein>
<feature type="compositionally biased region" description="Low complexity" evidence="6">
    <location>
        <begin position="63"/>
        <end position="78"/>
    </location>
</feature>
<gene>
    <name evidence="10" type="ORF">LMG27198_12640</name>
</gene>
<keyword evidence="4" id="KW-0998">Cell outer membrane</keyword>
<evidence type="ECO:0000313" key="10">
    <source>
        <dbReference type="EMBL" id="GLI92272.1"/>
    </source>
</evidence>
<evidence type="ECO:0000256" key="7">
    <source>
        <dbReference type="SAM" id="SignalP"/>
    </source>
</evidence>
<keyword evidence="11" id="KW-1185">Reference proteome</keyword>
<organism evidence="10 11">
    <name type="scientific">Methylocystis echinoides</name>
    <dbReference type="NCBI Taxonomy" id="29468"/>
    <lineage>
        <taxon>Bacteria</taxon>
        <taxon>Pseudomonadati</taxon>
        <taxon>Pseudomonadota</taxon>
        <taxon>Alphaproteobacteria</taxon>
        <taxon>Hyphomicrobiales</taxon>
        <taxon>Methylocystaceae</taxon>
        <taxon>Methylocystis</taxon>
    </lineage>
</organism>
<sequence>MADFRRQLKLGVAAAALAAITPASVRAEDKPAPASVETQAAAQKAGKESAKETGKDATKPADPKAAADAANSAKSAKSAKSERAADGKGKDGKPGADAKPEEKKSYYVPTRGYRLEPQSDIPPYVRNLGKTYKQFEGIDWLNVGLDSRTRFEFRQNDYRPWTDTATNPPSSQRKYFPNSLWLSRTRVYVGVQNILDPFRAVVEFQDSRAFNSLYEYQGQEINQTDLISAYGELYFKDALGKDPRGNDRSLTVRAGRFHFELLDRRLIAENEFRNTTNNFDGVRIKLGKKENNWDLDSFLMRPVIRYPYQFDRPDWQNLVYGSVFSYREFSQYATVQPYFLGRTQFADQTNVSAAAKVHRETYAPGLRIYGVLGNFDYDVDINKQFGAIGRLQTAVLGGQTYDNIEVTVPHNALAWGLEAGYTFSDHPWKPRISAVYVYGSGNGSPFSYSNSNFDIFYGFNQPFSRNDYFAWNNIKDPKVRLEFTPAKNLQIDTAFSAYWLADAGSAWDRANLFSPLGDVAGRGTFLGTEFDIRARYKLSQFINLTASYAHFWPGSFPASFAPPVRGQPYWPQSYGLADSWFNVRQTTTTNGLTAKPTDFFYLEATVNAFGDGQPITKDPASTLWGAIGPNAPAAPPPSWRDVYVGLNGGGAWSTPGTYTWVAPAATAVLAPGNTAWTPPPTGASLDLSNQLAAANYLPNGNNRLAGFIGGFQLGANWRFDNNIVTGAETDIHAVSGNMDSKVLGSTVTVPSGSLKGLYVNWAQRNTQLNYIGTVRGRLGYAVTPTLQLYGTGGLAYGGAISNTALFTTFTGTTRAAATTLTDANYQKTLVGWTAGGGLEWMFMPNWSLKAEYLYYDLGAAVAADQHATGLSFSAATSVWTGTGAPSTRPPYDYGVATRTRFDGNLFHAGINRHFDLFAKD</sequence>
<evidence type="ECO:0000259" key="8">
    <source>
        <dbReference type="Pfam" id="PF13372"/>
    </source>
</evidence>
<evidence type="ECO:0000256" key="5">
    <source>
        <dbReference type="ARBA" id="ARBA00038306"/>
    </source>
</evidence>
<keyword evidence="2 7" id="KW-0732">Signal</keyword>
<evidence type="ECO:0000256" key="1">
    <source>
        <dbReference type="ARBA" id="ARBA00004442"/>
    </source>
</evidence>
<dbReference type="SUPFAM" id="SSF56925">
    <property type="entry name" value="OMPA-like"/>
    <property type="match status" value="1"/>
</dbReference>
<dbReference type="EMBL" id="BSEC01000001">
    <property type="protein sequence ID" value="GLI92272.1"/>
    <property type="molecule type" value="Genomic_DNA"/>
</dbReference>
<evidence type="ECO:0000256" key="6">
    <source>
        <dbReference type="SAM" id="MobiDB-lite"/>
    </source>
</evidence>
<dbReference type="RefSeq" id="WP_281801387.1">
    <property type="nucleotide sequence ID" value="NZ_BSEC01000001.1"/>
</dbReference>
<dbReference type="PANTHER" id="PTHR34001">
    <property type="entry name" value="BLL7405 PROTEIN"/>
    <property type="match status" value="1"/>
</dbReference>
<evidence type="ECO:0000313" key="11">
    <source>
        <dbReference type="Proteomes" id="UP001144323"/>
    </source>
</evidence>
<dbReference type="Pfam" id="PF13372">
    <property type="entry name" value="Alginate_exp"/>
    <property type="match status" value="1"/>
</dbReference>
<evidence type="ECO:0000256" key="3">
    <source>
        <dbReference type="ARBA" id="ARBA00023136"/>
    </source>
</evidence>
<name>A0A9W6LRB3_9HYPH</name>
<evidence type="ECO:0000256" key="4">
    <source>
        <dbReference type="ARBA" id="ARBA00023237"/>
    </source>
</evidence>
<evidence type="ECO:0000259" key="9">
    <source>
        <dbReference type="Pfam" id="PF13505"/>
    </source>
</evidence>
<evidence type="ECO:0000256" key="2">
    <source>
        <dbReference type="ARBA" id="ARBA00022729"/>
    </source>
</evidence>
<comment type="similarity">
    <text evidence="5">Belongs to the Omp25/RopB family.</text>
</comment>
<feature type="domain" description="Outer membrane protein beta-barrel" evidence="9">
    <location>
        <begin position="664"/>
        <end position="870"/>
    </location>
</feature>
<feature type="chain" id="PRO_5040722677" description="Outer membrane beta-barrel protein" evidence="7">
    <location>
        <begin position="28"/>
        <end position="920"/>
    </location>
</feature>
<comment type="caution">
    <text evidence="10">The sequence shown here is derived from an EMBL/GenBank/DDBJ whole genome shotgun (WGS) entry which is preliminary data.</text>
</comment>
<dbReference type="Proteomes" id="UP001144323">
    <property type="component" value="Unassembled WGS sequence"/>
</dbReference>
<dbReference type="AlphaFoldDB" id="A0A9W6LRB3"/>
<dbReference type="GO" id="GO:0009279">
    <property type="term" value="C:cell outer membrane"/>
    <property type="evidence" value="ECO:0007669"/>
    <property type="project" value="UniProtKB-SubCell"/>
</dbReference>
<evidence type="ECO:0008006" key="12">
    <source>
        <dbReference type="Google" id="ProtNLM"/>
    </source>
</evidence>
<dbReference type="InterPro" id="IPR051692">
    <property type="entry name" value="OMP-like"/>
</dbReference>
<proteinExistence type="inferred from homology"/>
<feature type="region of interest" description="Disordered" evidence="6">
    <location>
        <begin position="22"/>
        <end position="111"/>
    </location>
</feature>
<feature type="compositionally biased region" description="Basic and acidic residues" evidence="6">
    <location>
        <begin position="45"/>
        <end position="62"/>
    </location>
</feature>
<dbReference type="InterPro" id="IPR053728">
    <property type="entry name" value="Alginate_Permeability_Chnl"/>
</dbReference>
<comment type="subcellular location">
    <subcellularLocation>
        <location evidence="1">Cell outer membrane</location>
    </subcellularLocation>
</comment>
<dbReference type="Gene3D" id="2.40.160.20">
    <property type="match status" value="1"/>
</dbReference>
<feature type="domain" description="Alginate export" evidence="8">
    <location>
        <begin position="140"/>
        <end position="556"/>
    </location>
</feature>
<accession>A0A9W6LRB3</accession>
<dbReference type="InterPro" id="IPR011250">
    <property type="entry name" value="OMP/PagP_B-barrel"/>
</dbReference>
<reference evidence="10" key="1">
    <citation type="journal article" date="2023" name="Int. J. Syst. Evol. Microbiol.">
        <title>Methylocystis iwaonis sp. nov., a type II methane-oxidizing bacterium from surface soil of a rice paddy field in Japan, and emended description of the genus Methylocystis (ex Whittenbury et al. 1970) Bowman et al. 1993.</title>
        <authorList>
            <person name="Kaise H."/>
            <person name="Sawadogo J.B."/>
            <person name="Alam M.S."/>
            <person name="Ueno C."/>
            <person name="Dianou D."/>
            <person name="Shinjo R."/>
            <person name="Asakawa S."/>
        </authorList>
    </citation>
    <scope>NUCLEOTIDE SEQUENCE</scope>
    <source>
        <strain evidence="10">LMG27198</strain>
    </source>
</reference>
<feature type="signal peptide" evidence="7">
    <location>
        <begin position="1"/>
        <end position="27"/>
    </location>
</feature>
<dbReference type="PANTHER" id="PTHR34001:SF3">
    <property type="entry name" value="BLL7405 PROTEIN"/>
    <property type="match status" value="1"/>
</dbReference>
<dbReference type="Pfam" id="PF13505">
    <property type="entry name" value="OMP_b-brl"/>
    <property type="match status" value="1"/>
</dbReference>
<dbReference type="InterPro" id="IPR027385">
    <property type="entry name" value="Beta-barrel_OMP"/>
</dbReference>
<keyword evidence="3" id="KW-0472">Membrane</keyword>
<dbReference type="InterPro" id="IPR025388">
    <property type="entry name" value="Alginate_export_dom"/>
</dbReference>
<dbReference type="Gene3D" id="2.40.160.100">
    <property type="match status" value="1"/>
</dbReference>
<feature type="compositionally biased region" description="Basic and acidic residues" evidence="6">
    <location>
        <begin position="79"/>
        <end position="105"/>
    </location>
</feature>